<organism evidence="2 3">
    <name type="scientific">Gilvimarinus xylanilyticus</name>
    <dbReference type="NCBI Taxonomy" id="2944139"/>
    <lineage>
        <taxon>Bacteria</taxon>
        <taxon>Pseudomonadati</taxon>
        <taxon>Pseudomonadota</taxon>
        <taxon>Gammaproteobacteria</taxon>
        <taxon>Cellvibrionales</taxon>
        <taxon>Cellvibrionaceae</taxon>
        <taxon>Gilvimarinus</taxon>
    </lineage>
</organism>
<feature type="transmembrane region" description="Helical" evidence="1">
    <location>
        <begin position="34"/>
        <end position="52"/>
    </location>
</feature>
<reference evidence="2" key="1">
    <citation type="submission" date="2022-05" db="EMBL/GenBank/DDBJ databases">
        <authorList>
            <person name="Sun H.-N."/>
        </authorList>
    </citation>
    <scope>NUCLEOTIDE SEQUENCE</scope>
    <source>
        <strain evidence="2">HB14</strain>
    </source>
</reference>
<name>A0A9X2KU54_9GAMM</name>
<keyword evidence="3" id="KW-1185">Reference proteome</keyword>
<feature type="transmembrane region" description="Helical" evidence="1">
    <location>
        <begin position="7"/>
        <end position="28"/>
    </location>
</feature>
<proteinExistence type="predicted"/>
<dbReference type="EMBL" id="JAMFTH010000005">
    <property type="protein sequence ID" value="MCP8900551.1"/>
    <property type="molecule type" value="Genomic_DNA"/>
</dbReference>
<accession>A0A9X2KU54</accession>
<reference evidence="2" key="2">
    <citation type="submission" date="2023-01" db="EMBL/GenBank/DDBJ databases">
        <title>Gilvimarinus xylanilyticus HB14 isolated from Caulerpa lentillifera aquaculture base in Hainan, China.</title>
        <authorList>
            <person name="Zhang Y.-J."/>
        </authorList>
    </citation>
    <scope>NUCLEOTIDE SEQUENCE</scope>
    <source>
        <strain evidence="2">HB14</strain>
    </source>
</reference>
<evidence type="ECO:0000256" key="1">
    <source>
        <dbReference type="SAM" id="Phobius"/>
    </source>
</evidence>
<evidence type="ECO:0000313" key="3">
    <source>
        <dbReference type="Proteomes" id="UP001139319"/>
    </source>
</evidence>
<gene>
    <name evidence="2" type="ORF">M6D89_14685</name>
</gene>
<sequence length="127" mass="13635">MNKATRLALGVLAMLIGMWAVGEGLALFNWPVNTWAKGSLQYFIAAGIGAAIARRGFVFPAFTVWAIVWGVSVYILYQVALPAQQARPLINIVLQNSSAIVATAVAVVLGVLLGQKLRKGKWCATHQ</sequence>
<dbReference type="AlphaFoldDB" id="A0A9X2KU54"/>
<feature type="transmembrane region" description="Helical" evidence="1">
    <location>
        <begin position="57"/>
        <end position="77"/>
    </location>
</feature>
<evidence type="ECO:0000313" key="2">
    <source>
        <dbReference type="EMBL" id="MCP8900551.1"/>
    </source>
</evidence>
<keyword evidence="1" id="KW-1133">Transmembrane helix</keyword>
<keyword evidence="1" id="KW-0472">Membrane</keyword>
<protein>
    <submittedName>
        <fullName evidence="2">Uncharacterized protein</fullName>
    </submittedName>
</protein>
<dbReference type="Proteomes" id="UP001139319">
    <property type="component" value="Unassembled WGS sequence"/>
</dbReference>
<dbReference type="RefSeq" id="WP_253968838.1">
    <property type="nucleotide sequence ID" value="NZ_JAMFTH010000005.1"/>
</dbReference>
<comment type="caution">
    <text evidence="2">The sequence shown here is derived from an EMBL/GenBank/DDBJ whole genome shotgun (WGS) entry which is preliminary data.</text>
</comment>
<keyword evidence="1" id="KW-0812">Transmembrane</keyword>
<feature type="transmembrane region" description="Helical" evidence="1">
    <location>
        <begin position="89"/>
        <end position="113"/>
    </location>
</feature>